<proteinExistence type="predicted"/>
<keyword evidence="3" id="KW-1185">Reference proteome</keyword>
<feature type="region of interest" description="Disordered" evidence="1">
    <location>
        <begin position="283"/>
        <end position="313"/>
    </location>
</feature>
<dbReference type="EMBL" id="FJOG01000019">
    <property type="protein sequence ID" value="CZR61702.1"/>
    <property type="molecule type" value="Genomic_DNA"/>
</dbReference>
<gene>
    <name evidence="2" type="ORF">PAC_11599</name>
</gene>
<organism evidence="2 3">
    <name type="scientific">Phialocephala subalpina</name>
    <dbReference type="NCBI Taxonomy" id="576137"/>
    <lineage>
        <taxon>Eukaryota</taxon>
        <taxon>Fungi</taxon>
        <taxon>Dikarya</taxon>
        <taxon>Ascomycota</taxon>
        <taxon>Pezizomycotina</taxon>
        <taxon>Leotiomycetes</taxon>
        <taxon>Helotiales</taxon>
        <taxon>Mollisiaceae</taxon>
        <taxon>Phialocephala</taxon>
        <taxon>Phialocephala fortinii species complex</taxon>
    </lineage>
</organism>
<evidence type="ECO:0000313" key="2">
    <source>
        <dbReference type="EMBL" id="CZR61702.1"/>
    </source>
</evidence>
<dbReference type="AlphaFoldDB" id="A0A1L7X9L4"/>
<evidence type="ECO:0000256" key="1">
    <source>
        <dbReference type="SAM" id="MobiDB-lite"/>
    </source>
</evidence>
<dbReference type="STRING" id="576137.A0A1L7X9L4"/>
<dbReference type="OrthoDB" id="3351042at2759"/>
<feature type="compositionally biased region" description="Pro residues" evidence="1">
    <location>
        <begin position="304"/>
        <end position="313"/>
    </location>
</feature>
<name>A0A1L7X9L4_9HELO</name>
<sequence length="454" mass="49057">MSALGPIDPCSVQKEDQKEAAWIVRKLAGSMTGRIVVSTYESLRATGTSVVCLSPWGDSSPLLLPCIRFRDLAVHTVVAVTGGTAAVAAPIMGPISDIVVDSFGDTILVELGLHAGFEAAVWAGDEVFIDKPIKKIIPVHDANLTTSGVKILTITLKYKHTVEDAQLGFFRSSTHADPSLFASVSDYLAVEKGWFSPYLFASARRPVIPRTMKPDIVFCHGPFLSGDYRIGETLVAQSAKVLHLCETPPTAESAPSPTPQTSAMSFKDKLNVSKMNDKLTTLMHRSKPHPSSDAPASAPSRTSYPPPTLQATVPPPRRLAVLLLGLKPHRLGMWTSSARPSESVLQYILLNGAPTIILPALAGAPLIAWNTLTLNQIHAKRDKYDGIVRILFEYISLCVDWARVTVGEGDEEREKAVRDALELVVAAAAQSVDSKPVMKDVDLDRAGIVIFRIL</sequence>
<evidence type="ECO:0000313" key="3">
    <source>
        <dbReference type="Proteomes" id="UP000184330"/>
    </source>
</evidence>
<dbReference type="Proteomes" id="UP000184330">
    <property type="component" value="Unassembled WGS sequence"/>
</dbReference>
<reference evidence="2 3" key="1">
    <citation type="submission" date="2016-03" db="EMBL/GenBank/DDBJ databases">
        <authorList>
            <person name="Ploux O."/>
        </authorList>
    </citation>
    <scope>NUCLEOTIDE SEQUENCE [LARGE SCALE GENOMIC DNA]</scope>
    <source>
        <strain evidence="2 3">UAMH 11012</strain>
    </source>
</reference>
<feature type="compositionally biased region" description="Low complexity" evidence="1">
    <location>
        <begin position="289"/>
        <end position="303"/>
    </location>
</feature>
<feature type="compositionally biased region" description="Low complexity" evidence="1">
    <location>
        <begin position="248"/>
        <end position="263"/>
    </location>
</feature>
<protein>
    <submittedName>
        <fullName evidence="2">Uncharacterized protein</fullName>
    </submittedName>
</protein>
<feature type="region of interest" description="Disordered" evidence="1">
    <location>
        <begin position="248"/>
        <end position="267"/>
    </location>
</feature>
<accession>A0A1L7X9L4</accession>